<evidence type="ECO:0000256" key="1">
    <source>
        <dbReference type="SAM" id="Phobius"/>
    </source>
</evidence>
<proteinExistence type="predicted"/>
<evidence type="ECO:0000313" key="3">
    <source>
        <dbReference type="Proteomes" id="UP000241167"/>
    </source>
</evidence>
<dbReference type="EMBL" id="PXYI01000005">
    <property type="protein sequence ID" value="PSJ38911.1"/>
    <property type="molecule type" value="Genomic_DNA"/>
</dbReference>
<keyword evidence="1" id="KW-1133">Transmembrane helix</keyword>
<evidence type="ECO:0000313" key="2">
    <source>
        <dbReference type="EMBL" id="PSJ38911.1"/>
    </source>
</evidence>
<organism evidence="2 3">
    <name type="scientific">Allosphingosinicella deserti</name>
    <dbReference type="NCBI Taxonomy" id="2116704"/>
    <lineage>
        <taxon>Bacteria</taxon>
        <taxon>Pseudomonadati</taxon>
        <taxon>Pseudomonadota</taxon>
        <taxon>Alphaproteobacteria</taxon>
        <taxon>Sphingomonadales</taxon>
        <taxon>Sphingomonadaceae</taxon>
        <taxon>Allosphingosinicella</taxon>
    </lineage>
</organism>
<name>A0A2P7QLR8_9SPHN</name>
<sequence length="59" mass="6200">MRLEQKNRRSCILLLAALAVLIGVVIWMALGGVSSQSLGDDVKADFQAPAPRPVGRPGG</sequence>
<keyword evidence="1" id="KW-0812">Transmembrane</keyword>
<feature type="transmembrane region" description="Helical" evidence="1">
    <location>
        <begin position="12"/>
        <end position="30"/>
    </location>
</feature>
<keyword evidence="3" id="KW-1185">Reference proteome</keyword>
<gene>
    <name evidence="2" type="ORF">C7I55_16455</name>
</gene>
<dbReference type="AlphaFoldDB" id="A0A2P7QLR8"/>
<reference evidence="2 3" key="1">
    <citation type="submission" date="2018-03" db="EMBL/GenBank/DDBJ databases">
        <title>The draft genome of Sphingosinicella sp. GL-C-18.</title>
        <authorList>
            <person name="Liu L."/>
            <person name="Li L."/>
            <person name="Liang L."/>
            <person name="Zhang X."/>
            <person name="Wang T."/>
        </authorList>
    </citation>
    <scope>NUCLEOTIDE SEQUENCE [LARGE SCALE GENOMIC DNA]</scope>
    <source>
        <strain evidence="2 3">GL-C-18</strain>
    </source>
</reference>
<dbReference type="Proteomes" id="UP000241167">
    <property type="component" value="Unassembled WGS sequence"/>
</dbReference>
<accession>A0A2P7QLR8</accession>
<protein>
    <submittedName>
        <fullName evidence="2">Uncharacterized protein</fullName>
    </submittedName>
</protein>
<comment type="caution">
    <text evidence="2">The sequence shown here is derived from an EMBL/GenBank/DDBJ whole genome shotgun (WGS) entry which is preliminary data.</text>
</comment>
<keyword evidence="1" id="KW-0472">Membrane</keyword>